<sequence length="170" mass="19131">MVFLVRLLPSRRVCSFVRPPFCVVFGSVLSLSSSLDLLCSVASPSVLSSSLLFFVLVCFFSLVPCLLWSFSHLFRVLLFVLFGAYSGLIRCFVVLMIVLFPPHRCRCRAKSTWCSITHPCDLRPHPSPQLLWRPYLPSSSRPVLLERPRRDDEGRQWRGVSSIGSDAPGG</sequence>
<evidence type="ECO:0000256" key="2">
    <source>
        <dbReference type="SAM" id="Phobius"/>
    </source>
</evidence>
<evidence type="ECO:0000256" key="1">
    <source>
        <dbReference type="SAM" id="MobiDB-lite"/>
    </source>
</evidence>
<evidence type="ECO:0000313" key="3">
    <source>
        <dbReference type="EMBL" id="JAD90775.1"/>
    </source>
</evidence>
<dbReference type="EMBL" id="GBRH01207120">
    <property type="protein sequence ID" value="JAD90775.1"/>
    <property type="molecule type" value="Transcribed_RNA"/>
</dbReference>
<protein>
    <recommendedName>
        <fullName evidence="4">Transmembrane protein</fullName>
    </recommendedName>
</protein>
<feature type="region of interest" description="Disordered" evidence="1">
    <location>
        <begin position="148"/>
        <end position="170"/>
    </location>
</feature>
<feature type="transmembrane region" description="Helical" evidence="2">
    <location>
        <begin position="51"/>
        <end position="70"/>
    </location>
</feature>
<evidence type="ECO:0008006" key="4">
    <source>
        <dbReference type="Google" id="ProtNLM"/>
    </source>
</evidence>
<keyword evidence="2" id="KW-0472">Membrane</keyword>
<accession>A0A0A9DYM3</accession>
<dbReference type="AlphaFoldDB" id="A0A0A9DYM3"/>
<keyword evidence="2" id="KW-0812">Transmembrane</keyword>
<organism evidence="3">
    <name type="scientific">Arundo donax</name>
    <name type="common">Giant reed</name>
    <name type="synonym">Donax arundinaceus</name>
    <dbReference type="NCBI Taxonomy" id="35708"/>
    <lineage>
        <taxon>Eukaryota</taxon>
        <taxon>Viridiplantae</taxon>
        <taxon>Streptophyta</taxon>
        <taxon>Embryophyta</taxon>
        <taxon>Tracheophyta</taxon>
        <taxon>Spermatophyta</taxon>
        <taxon>Magnoliopsida</taxon>
        <taxon>Liliopsida</taxon>
        <taxon>Poales</taxon>
        <taxon>Poaceae</taxon>
        <taxon>PACMAD clade</taxon>
        <taxon>Arundinoideae</taxon>
        <taxon>Arundineae</taxon>
        <taxon>Arundo</taxon>
    </lineage>
</organism>
<reference evidence="3" key="2">
    <citation type="journal article" date="2015" name="Data Brief">
        <title>Shoot transcriptome of the giant reed, Arundo donax.</title>
        <authorList>
            <person name="Barrero R.A."/>
            <person name="Guerrero F.D."/>
            <person name="Moolhuijzen P."/>
            <person name="Goolsby J.A."/>
            <person name="Tidwell J."/>
            <person name="Bellgard S.E."/>
            <person name="Bellgard M.I."/>
        </authorList>
    </citation>
    <scope>NUCLEOTIDE SEQUENCE</scope>
    <source>
        <tissue evidence="3">Shoot tissue taken approximately 20 cm above the soil surface</tissue>
    </source>
</reference>
<feature type="transmembrane region" description="Helical" evidence="2">
    <location>
        <begin position="16"/>
        <end position="39"/>
    </location>
</feature>
<name>A0A0A9DYM3_ARUDO</name>
<keyword evidence="2" id="KW-1133">Transmembrane helix</keyword>
<reference evidence="3" key="1">
    <citation type="submission" date="2014-09" db="EMBL/GenBank/DDBJ databases">
        <authorList>
            <person name="Magalhaes I.L.F."/>
            <person name="Oliveira U."/>
            <person name="Santos F.R."/>
            <person name="Vidigal T.H.D.A."/>
            <person name="Brescovit A.D."/>
            <person name="Santos A.J."/>
        </authorList>
    </citation>
    <scope>NUCLEOTIDE SEQUENCE</scope>
    <source>
        <tissue evidence="3">Shoot tissue taken approximately 20 cm above the soil surface</tissue>
    </source>
</reference>
<feature type="transmembrane region" description="Helical" evidence="2">
    <location>
        <begin position="76"/>
        <end position="100"/>
    </location>
</feature>
<proteinExistence type="predicted"/>